<dbReference type="InterPro" id="IPR010262">
    <property type="entry name" value="Arylsulfotransferase_bact"/>
</dbReference>
<accession>A0A0R2BD72</accession>
<dbReference type="RefSeq" id="WP_054758571.1">
    <property type="nucleotide sequence ID" value="NZ_AYYR01000013.1"/>
</dbReference>
<evidence type="ECO:0000313" key="1">
    <source>
        <dbReference type="EMBL" id="KRM77246.1"/>
    </source>
</evidence>
<dbReference type="Proteomes" id="UP000051845">
    <property type="component" value="Unassembled WGS sequence"/>
</dbReference>
<reference evidence="1 2" key="1">
    <citation type="journal article" date="2015" name="Genome Announc.">
        <title>Expanding the biotechnology potential of lactobacilli through comparative genomics of 213 strains and associated genera.</title>
        <authorList>
            <person name="Sun Z."/>
            <person name="Harris H.M."/>
            <person name="McCann A."/>
            <person name="Guo C."/>
            <person name="Argimon S."/>
            <person name="Zhang W."/>
            <person name="Yang X."/>
            <person name="Jeffery I.B."/>
            <person name="Cooney J.C."/>
            <person name="Kagawa T.F."/>
            <person name="Liu W."/>
            <person name="Song Y."/>
            <person name="Salvetti E."/>
            <person name="Wrobel A."/>
            <person name="Rasinkangas P."/>
            <person name="Parkhill J."/>
            <person name="Rea M.C."/>
            <person name="O'Sullivan O."/>
            <person name="Ritari J."/>
            <person name="Douillard F.P."/>
            <person name="Paul Ross R."/>
            <person name="Yang R."/>
            <person name="Briner A.E."/>
            <person name="Felis G.E."/>
            <person name="de Vos W.M."/>
            <person name="Barrangou R."/>
            <person name="Klaenhammer T.R."/>
            <person name="Caufield P.W."/>
            <person name="Cui Y."/>
            <person name="Zhang H."/>
            <person name="O'Toole P.W."/>
        </authorList>
    </citation>
    <scope>NUCLEOTIDE SEQUENCE [LARGE SCALE GENOMIC DNA]</scope>
    <source>
        <strain evidence="1 2">DSM 20515</strain>
    </source>
</reference>
<sequence>MGYPRIYPTGTTLYDPKKAYNGLTIFPSAKGALLIDMAGNEVQLWAGLSGFPNKILPGGYVLGSTGERDIKQGYQDELNLVQVDWDGNIVWRYDQNEEVTDPGQAPTHMARQHHDFEREGSTTGYYAPGMTPKSEGGNTLMLTHENLYNHNITDKRLLDDKFIEVDWEGNLLWQWRASDHFDELGFSETQKNVLFRDPSMVPAGGGMGDWLHINCLSTLGPNKWYDAGDERFNPDNIIWDSRNANILAITSKKTGEIVWRIGPNFDDVGLGQIVGQHHFHMIPKGLPGEGNLLLFDNGGWAGYGAVNGVSEHGTQTEHRDYSRVLEIDPTTLEIKWQYTAQDAGEADNSRFFSPYISAAQRLPNGNTMITEGSDGRLFEVTPQHETVWEYINPYYEAFEGKTLNMTYRAYRVPYDWVPQVTDPQETPIRQLVPAEYHV</sequence>
<evidence type="ECO:0000313" key="2">
    <source>
        <dbReference type="Proteomes" id="UP000051845"/>
    </source>
</evidence>
<comment type="caution">
    <text evidence="1">The sequence shown here is derived from an EMBL/GenBank/DDBJ whole genome shotgun (WGS) entry which is preliminary data.</text>
</comment>
<dbReference type="PATRIC" id="fig|1423733.4.peg.513"/>
<dbReference type="EMBL" id="AYYR01000013">
    <property type="protein sequence ID" value="KRM77246.1"/>
    <property type="molecule type" value="Genomic_DNA"/>
</dbReference>
<dbReference type="InterPro" id="IPR011047">
    <property type="entry name" value="Quinoprotein_ADH-like_sf"/>
</dbReference>
<dbReference type="Pfam" id="PF05935">
    <property type="entry name" value="Arylsulfotrans"/>
    <property type="match status" value="1"/>
</dbReference>
<dbReference type="PANTHER" id="PTHR35340">
    <property type="entry name" value="PQQ ENZYME REPEAT PROTEIN-RELATED"/>
    <property type="match status" value="1"/>
</dbReference>
<organism evidence="1 2">
    <name type="scientific">Secundilactobacillus collinoides DSM 20515 = JCM 1123</name>
    <dbReference type="NCBI Taxonomy" id="1423733"/>
    <lineage>
        <taxon>Bacteria</taxon>
        <taxon>Bacillati</taxon>
        <taxon>Bacillota</taxon>
        <taxon>Bacilli</taxon>
        <taxon>Lactobacillales</taxon>
        <taxon>Lactobacillaceae</taxon>
        <taxon>Secundilactobacillus</taxon>
    </lineage>
</organism>
<dbReference type="InterPro" id="IPR053143">
    <property type="entry name" value="Arylsulfate_ST"/>
</dbReference>
<gene>
    <name evidence="1" type="ORF">FC82_GL000491</name>
</gene>
<dbReference type="SUPFAM" id="SSF50998">
    <property type="entry name" value="Quinoprotein alcohol dehydrogenase-like"/>
    <property type="match status" value="1"/>
</dbReference>
<protein>
    <recommendedName>
        <fullName evidence="3">Thioredoxin</fullName>
    </recommendedName>
</protein>
<evidence type="ECO:0008006" key="3">
    <source>
        <dbReference type="Google" id="ProtNLM"/>
    </source>
</evidence>
<dbReference type="PANTHER" id="PTHR35340:SF5">
    <property type="entry name" value="ASST-DOMAIN-CONTAINING PROTEIN"/>
    <property type="match status" value="1"/>
</dbReference>
<dbReference type="GO" id="GO:0004062">
    <property type="term" value="F:aryl sulfotransferase activity"/>
    <property type="evidence" value="ECO:0007669"/>
    <property type="project" value="InterPro"/>
</dbReference>
<dbReference type="AlphaFoldDB" id="A0A0R2BD72"/>
<proteinExistence type="predicted"/>
<name>A0A0R2BD72_SECCO</name>